<sequence length="178" mass="20795">MFIDKTETYILNIGELTKRKQRNKLLKLLRQITFCKSIQHSIKKNNSIYTVEIILPKQQLPYVITYLSLHNYTIFQILTSSELDTLFDSTQLPLSSKRFELQIDGLNDAFIKDKVIDIINVLDNTEALSYTFTKNRINLHCSADTFSKIIYHIAIRNIDILKAIYFPRVAHKMKSHIS</sequence>
<proteinExistence type="predicted"/>
<accession>A0A2T7BT27</accession>
<dbReference type="AlphaFoldDB" id="A0A2T7BT27"/>
<evidence type="ECO:0000313" key="4">
    <source>
        <dbReference type="Proteomes" id="UP000321598"/>
    </source>
</evidence>
<dbReference type="GeneID" id="97286974"/>
<dbReference type="Proteomes" id="UP000321598">
    <property type="component" value="Unassembled WGS sequence"/>
</dbReference>
<protein>
    <submittedName>
        <fullName evidence="2">Uncharacterized protein</fullName>
    </submittedName>
</protein>
<evidence type="ECO:0000313" key="3">
    <source>
        <dbReference type="Proteomes" id="UP000254956"/>
    </source>
</evidence>
<reference evidence="1 4" key="2">
    <citation type="submission" date="2019-07" db="EMBL/GenBank/DDBJ databases">
        <title>Whole genome shotgun sequence of Staphylococcus arlettae NBRC 109765.</title>
        <authorList>
            <person name="Hosoyama A."/>
            <person name="Uohara A."/>
            <person name="Ohji S."/>
            <person name="Ichikawa N."/>
        </authorList>
    </citation>
    <scope>NUCLEOTIDE SEQUENCE [LARGE SCALE GENOMIC DNA]</scope>
    <source>
        <strain evidence="1 4">NBRC 109765</strain>
    </source>
</reference>
<name>A0A2T7BT27_9STAP</name>
<dbReference type="OrthoDB" id="2409252at2"/>
<keyword evidence="4" id="KW-1185">Reference proteome</keyword>
<evidence type="ECO:0000313" key="1">
    <source>
        <dbReference type="EMBL" id="GEQ01053.1"/>
    </source>
</evidence>
<dbReference type="RefSeq" id="WP_002510103.1">
    <property type="nucleotide sequence ID" value="NZ_AP019698.1"/>
</dbReference>
<dbReference type="EMBL" id="UGZE01000001">
    <property type="protein sequence ID" value="SUJ11887.1"/>
    <property type="molecule type" value="Genomic_DNA"/>
</dbReference>
<reference evidence="2 3" key="1">
    <citation type="submission" date="2018-06" db="EMBL/GenBank/DDBJ databases">
        <authorList>
            <consortium name="Pathogen Informatics"/>
            <person name="Doyle S."/>
        </authorList>
    </citation>
    <scope>NUCLEOTIDE SEQUENCE [LARGE SCALE GENOMIC DNA]</scope>
    <source>
        <strain evidence="2 3">NCTC12413</strain>
    </source>
</reference>
<evidence type="ECO:0000313" key="2">
    <source>
        <dbReference type="EMBL" id="SUJ11887.1"/>
    </source>
</evidence>
<dbReference type="Proteomes" id="UP000254956">
    <property type="component" value="Unassembled WGS sequence"/>
</dbReference>
<organism evidence="2 3">
    <name type="scientific">Staphylococcus arlettae</name>
    <dbReference type="NCBI Taxonomy" id="29378"/>
    <lineage>
        <taxon>Bacteria</taxon>
        <taxon>Bacillati</taxon>
        <taxon>Bacillota</taxon>
        <taxon>Bacilli</taxon>
        <taxon>Bacillales</taxon>
        <taxon>Staphylococcaceae</taxon>
        <taxon>Staphylococcus</taxon>
    </lineage>
</organism>
<gene>
    <name evidence="2" type="ORF">NCTC12413_00625</name>
    <name evidence="1" type="ORF">SAR03_20900</name>
</gene>
<dbReference type="STRING" id="1212545.SARL_06884"/>
<dbReference type="EMBL" id="BKAV01000025">
    <property type="protein sequence ID" value="GEQ01053.1"/>
    <property type="molecule type" value="Genomic_DNA"/>
</dbReference>